<name>A0A813IDF2_POLGL</name>
<dbReference type="AlphaFoldDB" id="A0A813IDF2"/>
<evidence type="ECO:0000256" key="1">
    <source>
        <dbReference type="SAM" id="MobiDB-lite"/>
    </source>
</evidence>
<feature type="region of interest" description="Disordered" evidence="1">
    <location>
        <begin position="16"/>
        <end position="49"/>
    </location>
</feature>
<comment type="caution">
    <text evidence="2">The sequence shown here is derived from an EMBL/GenBank/DDBJ whole genome shotgun (WGS) entry which is preliminary data.</text>
</comment>
<dbReference type="EMBL" id="CAJNNW010006133">
    <property type="protein sequence ID" value="CAE8648044.1"/>
    <property type="molecule type" value="Genomic_DNA"/>
</dbReference>
<feature type="region of interest" description="Disordered" evidence="1">
    <location>
        <begin position="215"/>
        <end position="340"/>
    </location>
</feature>
<sequence length="381" mass="40662">MGQKELLEFTYQVNGRQGKQPRYGLARSTSDSKIPSLPQLSSMHGRQVVTGGDQTSSYVKLPMLPDASASTAQVLAIAAAAASEAAMIAARGMNRSKSESSMKRKKSRTRLFKLLNITEPTSPTADSEDLRRQWEWECQNLPSAKKPEQAAALGGTLLSGVSPPRPPKPQLQAPGQSPSKALPSVVSGKRAPNEVTAHHQITSAARRVCSELLAEAPAEGSATSPKASKASSKMTALSSAHSQADKSRKTSKESKKEKADAEAEAWRRATLAAVPEAHAAEKSAAVERQRQAALHQESEVDALKDEPPQKCALGEEVRVPSQSGSRGSSRKSSKRSVNSAVLLHEGLREVVATKAAAGEPRRRSVRVPTLTYVQTTAVPEE</sequence>
<feature type="compositionally biased region" description="Basic and acidic residues" evidence="1">
    <location>
        <begin position="243"/>
        <end position="267"/>
    </location>
</feature>
<feature type="compositionally biased region" description="Low complexity" evidence="1">
    <location>
        <begin position="221"/>
        <end position="240"/>
    </location>
</feature>
<feature type="non-terminal residue" evidence="2">
    <location>
        <position position="381"/>
    </location>
</feature>
<evidence type="ECO:0000313" key="3">
    <source>
        <dbReference type="Proteomes" id="UP000626109"/>
    </source>
</evidence>
<reference evidence="2" key="1">
    <citation type="submission" date="2021-02" db="EMBL/GenBank/DDBJ databases">
        <authorList>
            <person name="Dougan E. K."/>
            <person name="Rhodes N."/>
            <person name="Thang M."/>
            <person name="Chan C."/>
        </authorList>
    </citation>
    <scope>NUCLEOTIDE SEQUENCE</scope>
</reference>
<feature type="compositionally biased region" description="Polar residues" evidence="1">
    <location>
        <begin position="27"/>
        <end position="44"/>
    </location>
</feature>
<evidence type="ECO:0000313" key="2">
    <source>
        <dbReference type="EMBL" id="CAE8648044.1"/>
    </source>
</evidence>
<feature type="compositionally biased region" description="Basic and acidic residues" evidence="1">
    <location>
        <begin position="278"/>
        <end position="318"/>
    </location>
</feature>
<proteinExistence type="predicted"/>
<accession>A0A813IDF2</accession>
<organism evidence="2 3">
    <name type="scientific">Polarella glacialis</name>
    <name type="common">Dinoflagellate</name>
    <dbReference type="NCBI Taxonomy" id="89957"/>
    <lineage>
        <taxon>Eukaryota</taxon>
        <taxon>Sar</taxon>
        <taxon>Alveolata</taxon>
        <taxon>Dinophyceae</taxon>
        <taxon>Suessiales</taxon>
        <taxon>Suessiaceae</taxon>
        <taxon>Polarella</taxon>
    </lineage>
</organism>
<gene>
    <name evidence="2" type="ORF">PGLA2088_LOCUS6214</name>
</gene>
<dbReference type="Proteomes" id="UP000626109">
    <property type="component" value="Unassembled WGS sequence"/>
</dbReference>
<feature type="region of interest" description="Disordered" evidence="1">
    <location>
        <begin position="92"/>
        <end position="202"/>
    </location>
</feature>
<protein>
    <submittedName>
        <fullName evidence="2">Uncharacterized protein</fullName>
    </submittedName>
</protein>